<dbReference type="GO" id="GO:0004888">
    <property type="term" value="F:transmembrane signaling receptor activity"/>
    <property type="evidence" value="ECO:0007669"/>
    <property type="project" value="InterPro"/>
</dbReference>
<dbReference type="GO" id="GO:0006935">
    <property type="term" value="P:chemotaxis"/>
    <property type="evidence" value="ECO:0007669"/>
    <property type="project" value="InterPro"/>
</dbReference>
<gene>
    <name evidence="6" type="ORF">SAMN04487943_1069</name>
</gene>
<evidence type="ECO:0000313" key="6">
    <source>
        <dbReference type="EMBL" id="SFL98000.1"/>
    </source>
</evidence>
<name>A0A1I4M477_9BACI</name>
<reference evidence="7" key="1">
    <citation type="submission" date="2016-10" db="EMBL/GenBank/DDBJ databases">
        <authorList>
            <person name="Varghese N."/>
            <person name="Submissions S."/>
        </authorList>
    </citation>
    <scope>NUCLEOTIDE SEQUENCE [LARGE SCALE GENOMIC DNA]</scope>
    <source>
        <strain evidence="7">CGMCC 1.4250</strain>
    </source>
</reference>
<evidence type="ECO:0000259" key="5">
    <source>
        <dbReference type="PROSITE" id="PS50111"/>
    </source>
</evidence>
<feature type="transmembrane region" description="Helical" evidence="4">
    <location>
        <begin position="74"/>
        <end position="92"/>
    </location>
</feature>
<evidence type="ECO:0000256" key="4">
    <source>
        <dbReference type="SAM" id="Phobius"/>
    </source>
</evidence>
<evidence type="ECO:0000256" key="3">
    <source>
        <dbReference type="PROSITE-ProRule" id="PRU00284"/>
    </source>
</evidence>
<dbReference type="InterPro" id="IPR004089">
    <property type="entry name" value="MCPsignal_dom"/>
</dbReference>
<dbReference type="CDD" id="cd11386">
    <property type="entry name" value="MCP_signal"/>
    <property type="match status" value="1"/>
</dbReference>
<dbReference type="OrthoDB" id="2166737at2"/>
<dbReference type="STRING" id="334253.SAMN04487943_1069"/>
<evidence type="ECO:0000313" key="7">
    <source>
        <dbReference type="Proteomes" id="UP000198565"/>
    </source>
</evidence>
<dbReference type="GO" id="GO:0007165">
    <property type="term" value="P:signal transduction"/>
    <property type="evidence" value="ECO:0007669"/>
    <property type="project" value="UniProtKB-KW"/>
</dbReference>
<evidence type="ECO:0000256" key="1">
    <source>
        <dbReference type="ARBA" id="ARBA00023224"/>
    </source>
</evidence>
<accession>A0A1I4M477</accession>
<dbReference type="SMART" id="SM00283">
    <property type="entry name" value="MA"/>
    <property type="match status" value="1"/>
</dbReference>
<organism evidence="6 7">
    <name type="scientific">Gracilibacillus orientalis</name>
    <dbReference type="NCBI Taxonomy" id="334253"/>
    <lineage>
        <taxon>Bacteria</taxon>
        <taxon>Bacillati</taxon>
        <taxon>Bacillota</taxon>
        <taxon>Bacilli</taxon>
        <taxon>Bacillales</taxon>
        <taxon>Bacillaceae</taxon>
        <taxon>Gracilibacillus</taxon>
    </lineage>
</organism>
<keyword evidence="4" id="KW-0812">Transmembrane</keyword>
<dbReference type="AlphaFoldDB" id="A0A1I4M477"/>
<keyword evidence="4" id="KW-1133">Transmembrane helix</keyword>
<feature type="transmembrane region" description="Helical" evidence="4">
    <location>
        <begin position="151"/>
        <end position="173"/>
    </location>
</feature>
<dbReference type="Proteomes" id="UP000198565">
    <property type="component" value="Unassembled WGS sequence"/>
</dbReference>
<dbReference type="PROSITE" id="PS50111">
    <property type="entry name" value="CHEMOTAXIS_TRANSDUC_2"/>
    <property type="match status" value="1"/>
</dbReference>
<evidence type="ECO:0000256" key="2">
    <source>
        <dbReference type="ARBA" id="ARBA00029447"/>
    </source>
</evidence>
<protein>
    <submittedName>
        <fullName evidence="6">Methyl-accepting chemotaxis protein</fullName>
    </submittedName>
</protein>
<dbReference type="Gene3D" id="1.10.287.950">
    <property type="entry name" value="Methyl-accepting chemotaxis protein"/>
    <property type="match status" value="1"/>
</dbReference>
<feature type="domain" description="Methyl-accepting transducer" evidence="5">
    <location>
        <begin position="216"/>
        <end position="459"/>
    </location>
</feature>
<dbReference type="InterPro" id="IPR004090">
    <property type="entry name" value="Chemotax_Me-accpt_rcpt"/>
</dbReference>
<dbReference type="SUPFAM" id="SSF58104">
    <property type="entry name" value="Methyl-accepting chemotaxis protein (MCP) signaling domain"/>
    <property type="match status" value="1"/>
</dbReference>
<dbReference type="PANTHER" id="PTHR32089">
    <property type="entry name" value="METHYL-ACCEPTING CHEMOTAXIS PROTEIN MCPB"/>
    <property type="match status" value="1"/>
</dbReference>
<keyword evidence="4" id="KW-0472">Membrane</keyword>
<dbReference type="GO" id="GO:0016020">
    <property type="term" value="C:membrane"/>
    <property type="evidence" value="ECO:0007669"/>
    <property type="project" value="InterPro"/>
</dbReference>
<dbReference type="PRINTS" id="PR00260">
    <property type="entry name" value="CHEMTRNSDUCR"/>
</dbReference>
<sequence>MYTNKKNRIILILSFIVLAASIMIHVLHRFFHLSEFWGHHGAEQLIVITNSFLVIPIILFTISMLLYKKNSDHSLIPLFNTLTITFSSMSMITGGEGMVEYHFSIFMVVAMIGYYEKINLILIMTVLFAIQHLAGYFFLGEYVFGTNTYPFSMILIHALFLVGTSGAIIWQVIHKRKLIGDLGEKEQNQLMLSRIVENLSLTSEKVIEVSSQLKEINQSNQAIFKESVSYIQQISNGTLTQKQQVEDTTGFVQEITSDIHHITKTSSEVSDITQKTEQNADDGDKMIQKTVEQMDNINEKVRTTSETVELLNNRSKEIEGIVRLITDISSQTNLLALNAAIEAARAGEYGKGFAVVADEVRKLSEQTVDSASQIASLVQSIQQETDTSVDSMNHVITEVENGQEIVRETGKLFGTIHSSIGDVAEQTKQIFHSSEEVSKVAQQAQKSIQEVTTIVEETTAHAQKAVNKNAEQLKSNEYLSELITTLNEITTQLEELIEETRLID</sequence>
<comment type="similarity">
    <text evidence="2">Belongs to the methyl-accepting chemotaxis (MCP) protein family.</text>
</comment>
<keyword evidence="1 3" id="KW-0807">Transducer</keyword>
<dbReference type="EMBL" id="FOTR01000006">
    <property type="protein sequence ID" value="SFL98000.1"/>
    <property type="molecule type" value="Genomic_DNA"/>
</dbReference>
<keyword evidence="7" id="KW-1185">Reference proteome</keyword>
<feature type="transmembrane region" description="Helical" evidence="4">
    <location>
        <begin position="9"/>
        <end position="27"/>
    </location>
</feature>
<dbReference type="Pfam" id="PF00015">
    <property type="entry name" value="MCPsignal"/>
    <property type="match status" value="1"/>
</dbReference>
<feature type="transmembrane region" description="Helical" evidence="4">
    <location>
        <begin position="47"/>
        <end position="67"/>
    </location>
</feature>
<dbReference type="PANTHER" id="PTHR32089:SF112">
    <property type="entry name" value="LYSOZYME-LIKE PROTEIN-RELATED"/>
    <property type="match status" value="1"/>
</dbReference>
<dbReference type="RefSeq" id="WP_091483846.1">
    <property type="nucleotide sequence ID" value="NZ_FOTR01000006.1"/>
</dbReference>
<proteinExistence type="inferred from homology"/>